<feature type="transmembrane region" description="Helical" evidence="1">
    <location>
        <begin position="6"/>
        <end position="29"/>
    </location>
</feature>
<evidence type="ECO:0000256" key="1">
    <source>
        <dbReference type="SAM" id="Phobius"/>
    </source>
</evidence>
<sequence>MPVLSPLAWCTLGLMFLLIVSMVKTSLWWMRTPRFNTTKTQDLTSSLSSLRAKLYSS</sequence>
<keyword evidence="2" id="KW-0496">Mitochondrion</keyword>
<geneLocation type="mitochondrion" evidence="2"/>
<protein>
    <submittedName>
        <fullName evidence="2">ATP synthase F0 subunit 8</fullName>
    </submittedName>
</protein>
<keyword evidence="1" id="KW-0472">Membrane</keyword>
<proteinExistence type="predicted"/>
<organism evidence="2">
    <name type="scientific">Siphonosoma cumanense</name>
    <name type="common">Sipunculan worm</name>
    <name type="synonym">Lumbricus edulis</name>
    <dbReference type="NCBI Taxonomy" id="6444"/>
    <lineage>
        <taxon>Eukaryota</taxon>
        <taxon>Metazoa</taxon>
        <taxon>Spiralia</taxon>
        <taxon>Lophotrochozoa</taxon>
        <taxon>Annelida</taxon>
        <taxon>Sipuncula</taxon>
        <taxon>Sipunculidea</taxon>
        <taxon>Golfingiida</taxon>
        <taxon>Sipunculidae</taxon>
        <taxon>Siphonosoma</taxon>
    </lineage>
</organism>
<name>A0A7D4ZIQ6_SIPCU</name>
<accession>A0A7D4ZIQ6</accession>
<keyword evidence="1" id="KW-1133">Transmembrane helix</keyword>
<reference evidence="2" key="1">
    <citation type="journal article" date="2020" name="Mitochondrial DNA Part B Resour">
        <title>The complete mitochondrial genome of Phascolosoma scolops (Sipuncula, Phascolosomatidae) from Beibu Bay.</title>
        <authorList>
            <person name="Zhong S."/>
            <person name="Huang L."/>
            <person name="Liu Y."/>
            <person name="Huang G."/>
            <person name="Chen X."/>
        </authorList>
    </citation>
    <scope>NUCLEOTIDE SEQUENCE</scope>
</reference>
<evidence type="ECO:0000313" key="2">
    <source>
        <dbReference type="EMBL" id="QKS32594.1"/>
    </source>
</evidence>
<dbReference type="EMBL" id="MN813483">
    <property type="protein sequence ID" value="QKS32594.1"/>
    <property type="molecule type" value="Genomic_DNA"/>
</dbReference>
<dbReference type="RefSeq" id="YP_009871082.1">
    <property type="nucleotide sequence ID" value="NC_049136.1"/>
</dbReference>
<gene>
    <name evidence="2" type="primary">atp8</name>
</gene>
<dbReference type="AlphaFoldDB" id="A0A7D4ZIQ6"/>
<keyword evidence="1" id="KW-0812">Transmembrane</keyword>
<dbReference type="GeneID" id="55764448"/>